<feature type="compositionally biased region" description="Low complexity" evidence="1">
    <location>
        <begin position="80"/>
        <end position="113"/>
    </location>
</feature>
<dbReference type="Pfam" id="PF07716">
    <property type="entry name" value="bZIP_2"/>
    <property type="match status" value="1"/>
</dbReference>
<reference evidence="3 4" key="1">
    <citation type="submission" date="2018-06" db="EMBL/GenBank/DDBJ databases">
        <title>Comparative genomics reveals the genomic features of Rhizophagus irregularis, R. cerebriforme, R. diaphanum and Gigaspora rosea, and their symbiotic lifestyle signature.</title>
        <authorList>
            <person name="Morin E."/>
            <person name="San Clemente H."/>
            <person name="Chen E.C.H."/>
            <person name="De La Providencia I."/>
            <person name="Hainaut M."/>
            <person name="Kuo A."/>
            <person name="Kohler A."/>
            <person name="Murat C."/>
            <person name="Tang N."/>
            <person name="Roy S."/>
            <person name="Loubradou J."/>
            <person name="Henrissat B."/>
            <person name="Grigoriev I.V."/>
            <person name="Corradi N."/>
            <person name="Roux C."/>
            <person name="Martin F.M."/>
        </authorList>
    </citation>
    <scope>NUCLEOTIDE SEQUENCE [LARGE SCALE GENOMIC DNA]</scope>
    <source>
        <strain evidence="3 4">DAOM 227022</strain>
    </source>
</reference>
<dbReference type="AlphaFoldDB" id="A0A397SFI2"/>
<organism evidence="3 4">
    <name type="scientific">Glomus cerebriforme</name>
    <dbReference type="NCBI Taxonomy" id="658196"/>
    <lineage>
        <taxon>Eukaryota</taxon>
        <taxon>Fungi</taxon>
        <taxon>Fungi incertae sedis</taxon>
        <taxon>Mucoromycota</taxon>
        <taxon>Glomeromycotina</taxon>
        <taxon>Glomeromycetes</taxon>
        <taxon>Glomerales</taxon>
        <taxon>Glomeraceae</taxon>
        <taxon>Glomus</taxon>
    </lineage>
</organism>
<evidence type="ECO:0000259" key="2">
    <source>
        <dbReference type="PROSITE" id="PS50217"/>
    </source>
</evidence>
<dbReference type="CDD" id="cd12193">
    <property type="entry name" value="bZIP_GCN4"/>
    <property type="match status" value="1"/>
</dbReference>
<dbReference type="Proteomes" id="UP000265703">
    <property type="component" value="Unassembled WGS sequence"/>
</dbReference>
<dbReference type="Gene3D" id="3.30.160.60">
    <property type="entry name" value="Classic Zinc Finger"/>
    <property type="match status" value="1"/>
</dbReference>
<dbReference type="PROSITE" id="PS00036">
    <property type="entry name" value="BZIP_BASIC"/>
    <property type="match status" value="1"/>
</dbReference>
<evidence type="ECO:0000313" key="3">
    <source>
        <dbReference type="EMBL" id="RIA81194.1"/>
    </source>
</evidence>
<dbReference type="SMART" id="SM00338">
    <property type="entry name" value="BRLZ"/>
    <property type="match status" value="1"/>
</dbReference>
<feature type="region of interest" description="Disordered" evidence="1">
    <location>
        <begin position="72"/>
        <end position="130"/>
    </location>
</feature>
<dbReference type="InterPro" id="IPR046347">
    <property type="entry name" value="bZIP_sf"/>
</dbReference>
<dbReference type="OrthoDB" id="2257100at2759"/>
<evidence type="ECO:0000313" key="4">
    <source>
        <dbReference type="Proteomes" id="UP000265703"/>
    </source>
</evidence>
<evidence type="ECO:0000256" key="1">
    <source>
        <dbReference type="SAM" id="MobiDB-lite"/>
    </source>
</evidence>
<protein>
    <recommendedName>
        <fullName evidence="2">BZIP domain-containing protein</fullName>
    </recommendedName>
</protein>
<dbReference type="PROSITE" id="PS50217">
    <property type="entry name" value="BZIP"/>
    <property type="match status" value="1"/>
</dbReference>
<feature type="region of interest" description="Disordered" evidence="1">
    <location>
        <begin position="147"/>
        <end position="166"/>
    </location>
</feature>
<accession>A0A397SFI2</accession>
<name>A0A397SFI2_9GLOM</name>
<dbReference type="InterPro" id="IPR004827">
    <property type="entry name" value="bZIP"/>
</dbReference>
<dbReference type="GO" id="GO:0003700">
    <property type="term" value="F:DNA-binding transcription factor activity"/>
    <property type="evidence" value="ECO:0007669"/>
    <property type="project" value="InterPro"/>
</dbReference>
<feature type="domain" description="BZIP" evidence="2">
    <location>
        <begin position="139"/>
        <end position="202"/>
    </location>
</feature>
<sequence>MDLTKAKSNELSNFELSLASELFSSSDLSSFDSEPFATRSYSTELSQCSNLSYSPSLCSKLTFTSEAPSTSYSLPPFSVNNTTTKNKPLKTSRSSEQMSSKQKSQEQNSSEQIEISKNEPRSSRKKSFARFIKDSNLTHEEILKRRAKNTEAARRSRKRKADEKDNLAKKVSELTEENNTLKTNYTVLEIEKKSLEEKNVEKDKRIKKLEGQLAEAHQKIIDKYQ</sequence>
<gene>
    <name evidence="3" type="ORF">C1645_837395</name>
</gene>
<keyword evidence="4" id="KW-1185">Reference proteome</keyword>
<dbReference type="SUPFAM" id="SSF57959">
    <property type="entry name" value="Leucine zipper domain"/>
    <property type="match status" value="1"/>
</dbReference>
<dbReference type="EMBL" id="QKYT01000834">
    <property type="protein sequence ID" value="RIA81194.1"/>
    <property type="molecule type" value="Genomic_DNA"/>
</dbReference>
<comment type="caution">
    <text evidence="3">The sequence shown here is derived from an EMBL/GenBank/DDBJ whole genome shotgun (WGS) entry which is preliminary data.</text>
</comment>
<dbReference type="STRING" id="658196.A0A397SFI2"/>
<proteinExistence type="predicted"/>